<accession>A0A8H2DUG9</accession>
<dbReference type="AlphaFoldDB" id="A0A8H2DUG9"/>
<evidence type="ECO:0000313" key="1">
    <source>
        <dbReference type="EMBL" id="TGJ65048.1"/>
    </source>
</evidence>
<gene>
    <name evidence="1" type="ORF">EYR41_009053</name>
</gene>
<organism evidence="1 2">
    <name type="scientific">Orbilia oligospora</name>
    <name type="common">Nematode-trapping fungus</name>
    <name type="synonym">Arthrobotrys oligospora</name>
    <dbReference type="NCBI Taxonomy" id="2813651"/>
    <lineage>
        <taxon>Eukaryota</taxon>
        <taxon>Fungi</taxon>
        <taxon>Dikarya</taxon>
        <taxon>Ascomycota</taxon>
        <taxon>Pezizomycotina</taxon>
        <taxon>Orbiliomycetes</taxon>
        <taxon>Orbiliales</taxon>
        <taxon>Orbiliaceae</taxon>
        <taxon>Orbilia</taxon>
    </lineage>
</organism>
<name>A0A8H2DUG9_ORBOL</name>
<protein>
    <submittedName>
        <fullName evidence="1">Uncharacterized protein</fullName>
    </submittedName>
</protein>
<evidence type="ECO:0000313" key="2">
    <source>
        <dbReference type="Proteomes" id="UP000297595"/>
    </source>
</evidence>
<dbReference type="Proteomes" id="UP000297595">
    <property type="component" value="Unassembled WGS sequence"/>
</dbReference>
<comment type="caution">
    <text evidence="1">The sequence shown here is derived from an EMBL/GenBank/DDBJ whole genome shotgun (WGS) entry which is preliminary data.</text>
</comment>
<sequence>MTRETEKDFNHTYFSLGERRILHDLGLPDYVTHSAERAYYYYRHLGQQPYVIKIDNYRNPIENILRKRGLRAGGRQWKEDIEVQCYECDCWVCPCGLEGVECLCDSDDDELEIGVEGWQGCRGCEYCVRAAKRELPLGVATYDGYEFGEAEDDYSPGRAFYATWK</sequence>
<dbReference type="EMBL" id="SOZJ01000006">
    <property type="protein sequence ID" value="TGJ65048.1"/>
    <property type="molecule type" value="Genomic_DNA"/>
</dbReference>
<proteinExistence type="predicted"/>
<reference evidence="1 2" key="1">
    <citation type="submission" date="2019-03" db="EMBL/GenBank/DDBJ databases">
        <title>Nematode-trapping fungi genome.</title>
        <authorList>
            <person name="Vidal-Diez De Ulzurrun G."/>
        </authorList>
    </citation>
    <scope>NUCLEOTIDE SEQUENCE [LARGE SCALE GENOMIC DNA]</scope>
    <source>
        <strain evidence="1 2">TWF154</strain>
    </source>
</reference>